<dbReference type="InParanoid" id="A0A1Y1XC72"/>
<evidence type="ECO:0000313" key="8">
    <source>
        <dbReference type="EMBL" id="ORX82964.1"/>
    </source>
</evidence>
<feature type="transmembrane region" description="Helical" evidence="6">
    <location>
        <begin position="122"/>
        <end position="142"/>
    </location>
</feature>
<dbReference type="EMBL" id="MCFE01000655">
    <property type="protein sequence ID" value="ORX82964.1"/>
    <property type="molecule type" value="Genomic_DNA"/>
</dbReference>
<dbReference type="GO" id="GO:0015179">
    <property type="term" value="F:L-amino acid transmembrane transporter activity"/>
    <property type="evidence" value="ECO:0007669"/>
    <property type="project" value="TreeGrafter"/>
</dbReference>
<feature type="transmembrane region" description="Helical" evidence="6">
    <location>
        <begin position="350"/>
        <end position="368"/>
    </location>
</feature>
<evidence type="ECO:0000256" key="2">
    <source>
        <dbReference type="ARBA" id="ARBA00008066"/>
    </source>
</evidence>
<dbReference type="FunCoup" id="A0A1Y1XC72">
    <property type="interactions" value="108"/>
</dbReference>
<dbReference type="PANTHER" id="PTHR22950">
    <property type="entry name" value="AMINO ACID TRANSPORTER"/>
    <property type="match status" value="1"/>
</dbReference>
<dbReference type="Pfam" id="PF01490">
    <property type="entry name" value="Aa_trans"/>
    <property type="match status" value="1"/>
</dbReference>
<feature type="transmembrane region" description="Helical" evidence="6">
    <location>
        <begin position="162"/>
        <end position="179"/>
    </location>
</feature>
<dbReference type="Proteomes" id="UP000193498">
    <property type="component" value="Unassembled WGS sequence"/>
</dbReference>
<comment type="caution">
    <text evidence="8">The sequence shown here is derived from an EMBL/GenBank/DDBJ whole genome shotgun (WGS) entry which is preliminary data.</text>
</comment>
<dbReference type="AlphaFoldDB" id="A0A1Y1XC72"/>
<keyword evidence="5 6" id="KW-0472">Membrane</keyword>
<evidence type="ECO:0000259" key="7">
    <source>
        <dbReference type="Pfam" id="PF01490"/>
    </source>
</evidence>
<keyword evidence="9" id="KW-1185">Reference proteome</keyword>
<comment type="similarity">
    <text evidence="2">Belongs to the amino acid/polyamine transporter 2 family.</text>
</comment>
<reference evidence="8 9" key="1">
    <citation type="submission" date="2016-07" db="EMBL/GenBank/DDBJ databases">
        <title>Pervasive Adenine N6-methylation of Active Genes in Fungi.</title>
        <authorList>
            <consortium name="DOE Joint Genome Institute"/>
            <person name="Mondo S.J."/>
            <person name="Dannebaum R.O."/>
            <person name="Kuo R.C."/>
            <person name="Labutti K."/>
            <person name="Haridas S."/>
            <person name="Kuo A."/>
            <person name="Salamov A."/>
            <person name="Ahrendt S.R."/>
            <person name="Lipzen A."/>
            <person name="Sullivan W."/>
            <person name="Andreopoulos W.B."/>
            <person name="Clum A."/>
            <person name="Lindquist E."/>
            <person name="Daum C."/>
            <person name="Ramamoorthy G.K."/>
            <person name="Gryganskyi A."/>
            <person name="Culley D."/>
            <person name="Magnuson J.K."/>
            <person name="James T.Y."/>
            <person name="O'Malley M.A."/>
            <person name="Stajich J.E."/>
            <person name="Spatafora J.W."/>
            <person name="Visel A."/>
            <person name="Grigoriev I.V."/>
        </authorList>
    </citation>
    <scope>NUCLEOTIDE SEQUENCE [LARGE SCALE GENOMIC DNA]</scope>
    <source>
        <strain evidence="8 9">CBS 931.73</strain>
    </source>
</reference>
<feature type="domain" description="Amino acid transporter transmembrane" evidence="7">
    <location>
        <begin position="45"/>
        <end position="428"/>
    </location>
</feature>
<dbReference type="PANTHER" id="PTHR22950:SF666">
    <property type="entry name" value="VACUOLAR AMINO ACID TRANSPORTER 4"/>
    <property type="match status" value="1"/>
</dbReference>
<dbReference type="GO" id="GO:0005774">
    <property type="term" value="C:vacuolar membrane"/>
    <property type="evidence" value="ECO:0007669"/>
    <property type="project" value="TreeGrafter"/>
</dbReference>
<evidence type="ECO:0000256" key="6">
    <source>
        <dbReference type="SAM" id="Phobius"/>
    </source>
</evidence>
<evidence type="ECO:0000313" key="9">
    <source>
        <dbReference type="Proteomes" id="UP000193498"/>
    </source>
</evidence>
<sequence length="444" mass="48850">MNDFLSTTPNEKDECKPTLLSGGCLTDQQQLHPQNLKGSSFLEEKTSAKKAFLLLIKAFIGTGVLFLPKAFSNGGLLFSIVFLAIVAAITSAAMLLLVKVRLQVPGDFGAISEQIYGRPMKLLVMSSITISQMGFCCTYFIFVAQNLYDLTHSLSNCRVDIPVIYFILLQLVVYVPFSLIRKIKAFSYAALLADVFILVGIAYILYRNVEQLATVGVGKIQLFNPKDYPLFIGTALFSYEGIGLVLPIVNSMKEPKRFPLVLTSVIVAVTVIFITVGAMSYSAFGDKTETIVLLNLPRAHPMTITVQMFYVLAILLTLPLMLFPAVDIFEQGIFGDKSGGKSNMVKWQKNLFRTLMCFALAVIAWGGASNLDNFVSLIGSFGCIPLLFIYPAMLHYKAIASKPIYKIGNGVFIALGFVVMVFVTYISIQSWSTAEIVNRCSPRA</sequence>
<accession>A0A1Y1XC72</accession>
<gene>
    <name evidence="8" type="ORF">K493DRAFT_326902</name>
</gene>
<feature type="transmembrane region" description="Helical" evidence="6">
    <location>
        <begin position="51"/>
        <end position="71"/>
    </location>
</feature>
<feature type="transmembrane region" description="Helical" evidence="6">
    <location>
        <begin position="77"/>
        <end position="98"/>
    </location>
</feature>
<feature type="transmembrane region" description="Helical" evidence="6">
    <location>
        <begin position="407"/>
        <end position="428"/>
    </location>
</feature>
<dbReference type="STRING" id="1314790.A0A1Y1XC72"/>
<feature type="transmembrane region" description="Helical" evidence="6">
    <location>
        <begin position="228"/>
        <end position="249"/>
    </location>
</feature>
<organism evidence="8 9">
    <name type="scientific">Basidiobolus meristosporus CBS 931.73</name>
    <dbReference type="NCBI Taxonomy" id="1314790"/>
    <lineage>
        <taxon>Eukaryota</taxon>
        <taxon>Fungi</taxon>
        <taxon>Fungi incertae sedis</taxon>
        <taxon>Zoopagomycota</taxon>
        <taxon>Entomophthoromycotina</taxon>
        <taxon>Basidiobolomycetes</taxon>
        <taxon>Basidiobolales</taxon>
        <taxon>Basidiobolaceae</taxon>
        <taxon>Basidiobolus</taxon>
    </lineage>
</organism>
<feature type="transmembrane region" description="Helical" evidence="6">
    <location>
        <begin position="374"/>
        <end position="395"/>
    </location>
</feature>
<keyword evidence="3 6" id="KW-0812">Transmembrane</keyword>
<proteinExistence type="inferred from homology"/>
<feature type="transmembrane region" description="Helical" evidence="6">
    <location>
        <begin position="304"/>
        <end position="329"/>
    </location>
</feature>
<evidence type="ECO:0000256" key="1">
    <source>
        <dbReference type="ARBA" id="ARBA00004141"/>
    </source>
</evidence>
<evidence type="ECO:0000256" key="3">
    <source>
        <dbReference type="ARBA" id="ARBA00022692"/>
    </source>
</evidence>
<comment type="subcellular location">
    <subcellularLocation>
        <location evidence="1">Membrane</location>
        <topology evidence="1">Multi-pass membrane protein</topology>
    </subcellularLocation>
</comment>
<evidence type="ECO:0000256" key="4">
    <source>
        <dbReference type="ARBA" id="ARBA00022989"/>
    </source>
</evidence>
<protein>
    <recommendedName>
        <fullName evidence="7">Amino acid transporter transmembrane domain-containing protein</fullName>
    </recommendedName>
</protein>
<feature type="transmembrane region" description="Helical" evidence="6">
    <location>
        <begin position="261"/>
        <end position="284"/>
    </location>
</feature>
<evidence type="ECO:0000256" key="5">
    <source>
        <dbReference type="ARBA" id="ARBA00023136"/>
    </source>
</evidence>
<feature type="transmembrane region" description="Helical" evidence="6">
    <location>
        <begin position="186"/>
        <end position="206"/>
    </location>
</feature>
<name>A0A1Y1XC72_9FUNG</name>
<dbReference type="OrthoDB" id="1684102at2759"/>
<dbReference type="InterPro" id="IPR013057">
    <property type="entry name" value="AA_transpt_TM"/>
</dbReference>
<keyword evidence="4 6" id="KW-1133">Transmembrane helix</keyword>